<evidence type="ECO:0000313" key="6">
    <source>
        <dbReference type="Proteomes" id="UP001321760"/>
    </source>
</evidence>
<keyword evidence="2" id="KW-0408">Iron</keyword>
<keyword evidence="3" id="KW-0472">Membrane</keyword>
<dbReference type="Gene3D" id="2.120.10.80">
    <property type="entry name" value="Kelch-type beta propeller"/>
    <property type="match status" value="2"/>
</dbReference>
<reference evidence="5" key="2">
    <citation type="submission" date="2023-05" db="EMBL/GenBank/DDBJ databases">
        <authorList>
            <consortium name="Lawrence Berkeley National Laboratory"/>
            <person name="Steindorff A."/>
            <person name="Hensen N."/>
            <person name="Bonometti L."/>
            <person name="Westerberg I."/>
            <person name="Brannstrom I.O."/>
            <person name="Guillou S."/>
            <person name="Cros-Aarteil S."/>
            <person name="Calhoun S."/>
            <person name="Haridas S."/>
            <person name="Kuo A."/>
            <person name="Mondo S."/>
            <person name="Pangilinan J."/>
            <person name="Riley R."/>
            <person name="Labutti K."/>
            <person name="Andreopoulos B."/>
            <person name="Lipzen A."/>
            <person name="Chen C."/>
            <person name="Yanf M."/>
            <person name="Daum C."/>
            <person name="Ng V."/>
            <person name="Clum A."/>
            <person name="Ohm R."/>
            <person name="Martin F."/>
            <person name="Silar P."/>
            <person name="Natvig D."/>
            <person name="Lalanne C."/>
            <person name="Gautier V."/>
            <person name="Ament-Velasquez S.L."/>
            <person name="Kruys A."/>
            <person name="Hutchinson M.I."/>
            <person name="Powell A.J."/>
            <person name="Barry K."/>
            <person name="Miller A.N."/>
            <person name="Grigoriev I.V."/>
            <person name="Debuchy R."/>
            <person name="Gladieux P."/>
            <person name="Thoren M.H."/>
            <person name="Johannesson H."/>
        </authorList>
    </citation>
    <scope>NUCLEOTIDE SEQUENCE</scope>
    <source>
        <strain evidence="5">PSN243</strain>
    </source>
</reference>
<dbReference type="AlphaFoldDB" id="A0AAV9H8L2"/>
<dbReference type="EMBL" id="MU865913">
    <property type="protein sequence ID" value="KAK4456125.1"/>
    <property type="molecule type" value="Genomic_DNA"/>
</dbReference>
<keyword evidence="4" id="KW-0732">Signal</keyword>
<evidence type="ECO:0000256" key="3">
    <source>
        <dbReference type="SAM" id="Phobius"/>
    </source>
</evidence>
<feature type="non-terminal residue" evidence="5">
    <location>
        <position position="518"/>
    </location>
</feature>
<feature type="transmembrane region" description="Helical" evidence="3">
    <location>
        <begin position="493"/>
        <end position="516"/>
    </location>
</feature>
<accession>A0AAV9H8L2</accession>
<evidence type="ECO:0000313" key="5">
    <source>
        <dbReference type="EMBL" id="KAK4456125.1"/>
    </source>
</evidence>
<keyword evidence="1" id="KW-0677">Repeat</keyword>
<dbReference type="Pfam" id="PF24681">
    <property type="entry name" value="Kelch_KLHDC2_KLHL20_DRC7"/>
    <property type="match status" value="1"/>
</dbReference>
<dbReference type="PANTHER" id="PTHR47435:SF4">
    <property type="entry name" value="KELCH REPEAT PROTEIN (AFU_ORTHOLOGUE AFUA_5G12780)"/>
    <property type="match status" value="1"/>
</dbReference>
<reference evidence="5" key="1">
    <citation type="journal article" date="2023" name="Mol. Phylogenet. Evol.">
        <title>Genome-scale phylogeny and comparative genomics of the fungal order Sordariales.</title>
        <authorList>
            <person name="Hensen N."/>
            <person name="Bonometti L."/>
            <person name="Westerberg I."/>
            <person name="Brannstrom I.O."/>
            <person name="Guillou S."/>
            <person name="Cros-Aarteil S."/>
            <person name="Calhoun S."/>
            <person name="Haridas S."/>
            <person name="Kuo A."/>
            <person name="Mondo S."/>
            <person name="Pangilinan J."/>
            <person name="Riley R."/>
            <person name="LaButti K."/>
            <person name="Andreopoulos B."/>
            <person name="Lipzen A."/>
            <person name="Chen C."/>
            <person name="Yan M."/>
            <person name="Daum C."/>
            <person name="Ng V."/>
            <person name="Clum A."/>
            <person name="Steindorff A."/>
            <person name="Ohm R.A."/>
            <person name="Martin F."/>
            <person name="Silar P."/>
            <person name="Natvig D.O."/>
            <person name="Lalanne C."/>
            <person name="Gautier V."/>
            <person name="Ament-Velasquez S.L."/>
            <person name="Kruys A."/>
            <person name="Hutchinson M.I."/>
            <person name="Powell A.J."/>
            <person name="Barry K."/>
            <person name="Miller A.N."/>
            <person name="Grigoriev I.V."/>
            <person name="Debuchy R."/>
            <person name="Gladieux P."/>
            <person name="Hiltunen Thoren M."/>
            <person name="Johannesson H."/>
        </authorList>
    </citation>
    <scope>NUCLEOTIDE SEQUENCE</scope>
    <source>
        <strain evidence="5">PSN243</strain>
    </source>
</reference>
<evidence type="ECO:0000256" key="4">
    <source>
        <dbReference type="SAM" id="SignalP"/>
    </source>
</evidence>
<dbReference type="PANTHER" id="PTHR47435">
    <property type="entry name" value="KELCH REPEAT PROTEIN (AFU_ORTHOLOGUE AFUA_5G12780)"/>
    <property type="match status" value="1"/>
</dbReference>
<name>A0AAV9H8L2_9PEZI</name>
<evidence type="ECO:0000256" key="1">
    <source>
        <dbReference type="ARBA" id="ARBA00022737"/>
    </source>
</evidence>
<keyword evidence="3" id="KW-1133">Transmembrane helix</keyword>
<dbReference type="GO" id="GO:0019760">
    <property type="term" value="P:glucosinolate metabolic process"/>
    <property type="evidence" value="ECO:0007669"/>
    <property type="project" value="UniProtKB-ARBA"/>
</dbReference>
<dbReference type="Proteomes" id="UP001321760">
    <property type="component" value="Unassembled WGS sequence"/>
</dbReference>
<feature type="chain" id="PRO_5043765409" description="Kelch repeat-containing protein" evidence="4">
    <location>
        <begin position="51"/>
        <end position="518"/>
    </location>
</feature>
<dbReference type="InterPro" id="IPR011043">
    <property type="entry name" value="Gal_Oxase/kelch_b-propeller"/>
</dbReference>
<evidence type="ECO:0000256" key="2">
    <source>
        <dbReference type="ARBA" id="ARBA00023004"/>
    </source>
</evidence>
<gene>
    <name evidence="5" type="ORF">QBC34DRAFT_287001</name>
</gene>
<dbReference type="InterPro" id="IPR015915">
    <property type="entry name" value="Kelch-typ_b-propeller"/>
</dbReference>
<keyword evidence="3" id="KW-0812">Transmembrane</keyword>
<proteinExistence type="predicted"/>
<evidence type="ECO:0008006" key="7">
    <source>
        <dbReference type="Google" id="ProtNLM"/>
    </source>
</evidence>
<comment type="caution">
    <text evidence="5">The sequence shown here is derived from an EMBL/GenBank/DDBJ whole genome shotgun (WGS) entry which is preliminary data.</text>
</comment>
<protein>
    <recommendedName>
        <fullName evidence="7">Kelch repeat-containing protein</fullName>
    </recommendedName>
</protein>
<sequence length="518" mass="56405">MATDLLLPLLRPSGSSGLTRRRCVGGLWPLRLIWTLLLLVLNLSVPAVTAQPDPVKSFCRRFGHQAAVVDQKLYIDGGLLNYNPISQYPYNYSNTGLLYHDLNVTGAGGMPQLFANLTKNSSIPSTHGGSLWADDINKRLYLFGGQWHQLPPSPYFSLWSYDILYDEWVPFDAPRSINSVSYGAGVSVSERGEAYYYGGWISNYSVLDWSGPPVATSGILKYNMDSDSWTNGTGPDSIRRAEGAMVFIPIGDGGMLVYFGGVQDKESNGTMTGQPMDQIYLYDVLSSKWYQQKATGRVPQMRARFCAGATWAQDQSSYNIYIYGGAGIAPYTAGFDDVYVLSIPAFQWVKLYPENGNETGQYPHHSFTCNVIDKGQMIIIGGTFPLTKDCDVPDQFGSHNLDMGLQNTDLSPWKLYRSNLTSYVVPASLLSAIGGNASGNATKASPTEGFSHPDLRVLMTRKASIALRTPTRAITTSTSPPSSSSGVQLSTGAIAGISVGFGLALIIALLSCIILFKR</sequence>
<feature type="signal peptide" evidence="4">
    <location>
        <begin position="1"/>
        <end position="50"/>
    </location>
</feature>
<organism evidence="5 6">
    <name type="scientific">Podospora aff. communis PSN243</name>
    <dbReference type="NCBI Taxonomy" id="3040156"/>
    <lineage>
        <taxon>Eukaryota</taxon>
        <taxon>Fungi</taxon>
        <taxon>Dikarya</taxon>
        <taxon>Ascomycota</taxon>
        <taxon>Pezizomycotina</taxon>
        <taxon>Sordariomycetes</taxon>
        <taxon>Sordariomycetidae</taxon>
        <taxon>Sordariales</taxon>
        <taxon>Podosporaceae</taxon>
        <taxon>Podospora</taxon>
    </lineage>
</organism>
<dbReference type="SUPFAM" id="SSF50965">
    <property type="entry name" value="Galactose oxidase, central domain"/>
    <property type="match status" value="1"/>
</dbReference>
<keyword evidence="6" id="KW-1185">Reference proteome</keyword>